<evidence type="ECO:0000259" key="2">
    <source>
        <dbReference type="Pfam" id="PF26469"/>
    </source>
</evidence>
<protein>
    <recommendedName>
        <fullName evidence="2">DUF8144 domain-containing protein</fullName>
    </recommendedName>
</protein>
<keyword evidence="1" id="KW-1133">Transmembrane helix</keyword>
<dbReference type="Pfam" id="PF26469">
    <property type="entry name" value="DUF8144"/>
    <property type="match status" value="1"/>
</dbReference>
<reference evidence="3 4" key="1">
    <citation type="submission" date="2022-06" db="EMBL/GenBank/DDBJ databases">
        <title>Haloarcula sp. a new haloarchaeum isolate from saline soil.</title>
        <authorList>
            <person name="Strakova D."/>
            <person name="Galisteo C."/>
            <person name="Sanchez-Porro C."/>
            <person name="Ventosa A."/>
        </authorList>
    </citation>
    <scope>NUCLEOTIDE SEQUENCE [LARGE SCALE GENOMIC DNA]</scope>
    <source>
        <strain evidence="3 4">S1CR25-12</strain>
    </source>
</reference>
<evidence type="ECO:0000256" key="1">
    <source>
        <dbReference type="SAM" id="Phobius"/>
    </source>
</evidence>
<dbReference type="Proteomes" id="UP001259659">
    <property type="component" value="Unassembled WGS sequence"/>
</dbReference>
<feature type="domain" description="DUF8144" evidence="2">
    <location>
        <begin position="1"/>
        <end position="64"/>
    </location>
</feature>
<evidence type="ECO:0000313" key="3">
    <source>
        <dbReference type="EMBL" id="MDS0261569.1"/>
    </source>
</evidence>
<proteinExistence type="predicted"/>
<dbReference type="RefSeq" id="WP_310921469.1">
    <property type="nucleotide sequence ID" value="NZ_JAMQON010000007.1"/>
</dbReference>
<gene>
    <name evidence="3" type="ORF">NDI56_19390</name>
</gene>
<evidence type="ECO:0000313" key="4">
    <source>
        <dbReference type="Proteomes" id="UP001259659"/>
    </source>
</evidence>
<keyword evidence="1" id="KW-0812">Transmembrane</keyword>
<sequence length="64" mass="6663">MSGQTFGEFVNEWQNGVLLLFAALVLGVIPAAIVSQFGPAVTLLAFAVGTAAAFVALSYLLYGR</sequence>
<keyword evidence="4" id="KW-1185">Reference proteome</keyword>
<comment type="caution">
    <text evidence="3">The sequence shown here is derived from an EMBL/GenBank/DDBJ whole genome shotgun (WGS) entry which is preliminary data.</text>
</comment>
<organism evidence="3 4">
    <name type="scientific">Haloarcula saliterrae</name>
    <dbReference type="NCBI Taxonomy" id="2950534"/>
    <lineage>
        <taxon>Archaea</taxon>
        <taxon>Methanobacteriati</taxon>
        <taxon>Methanobacteriota</taxon>
        <taxon>Stenosarchaea group</taxon>
        <taxon>Halobacteria</taxon>
        <taxon>Halobacteriales</taxon>
        <taxon>Haloarculaceae</taxon>
        <taxon>Haloarcula</taxon>
    </lineage>
</organism>
<feature type="transmembrane region" description="Helical" evidence="1">
    <location>
        <begin position="16"/>
        <end position="34"/>
    </location>
</feature>
<feature type="transmembrane region" description="Helical" evidence="1">
    <location>
        <begin position="41"/>
        <end position="62"/>
    </location>
</feature>
<keyword evidence="1" id="KW-0472">Membrane</keyword>
<dbReference type="InterPro" id="IPR058457">
    <property type="entry name" value="DUF8144"/>
</dbReference>
<accession>A0ABU2FH33</accession>
<name>A0ABU2FH33_9EURY</name>
<dbReference type="EMBL" id="JAMQON010000007">
    <property type="protein sequence ID" value="MDS0261569.1"/>
    <property type="molecule type" value="Genomic_DNA"/>
</dbReference>